<name>A0A9W8G1E5_9FUNG</name>
<feature type="compositionally biased region" description="Polar residues" evidence="3">
    <location>
        <begin position="242"/>
        <end position="268"/>
    </location>
</feature>
<proteinExistence type="inferred from homology"/>
<feature type="compositionally biased region" description="Basic and acidic residues" evidence="3">
    <location>
        <begin position="269"/>
        <end position="282"/>
    </location>
</feature>
<gene>
    <name evidence="4" type="ORF">GGI25_005905</name>
</gene>
<sequence length="501" mass="56632">MGTEFERLMRLAEKNTLAIQRSSSEKKRAVGSLASDTANDRELREKRRRLELEQRVQQREEDERQRLMRSKASLERKRQARLEAEKTEQLRQKRAQQQKTEQQQQQKQKVSNGRQQMSRSSSAPKTLSFGAAGAFSAAESKRTTTSAQPISYDELMRIASGKAKAPLPPANRSMGSRTLPARKSEKAPASGISGPRHHRMQPEVKRPQSASDLPWKLPEGAASRPRQQALVGNTRRAVPLIPSSSPARSNGTSAPSRNKSTSVTSQQERVARRLPPEREIDRFGVLPKPGATKGGRALHSSSRTLGTGRSSSNNDIQTTALERLRNIRDSSRPDRSAASSRVSATTSRLDPRNRLSVSNVISVPSELAARTNRKCSPPPRSHQQPPIPRGRAKHDHASRHGNNYDNYESEYDSLDDFIVDDEDDTSGAYRVGSIREMLGVRYHDVDDGDDDDMEVSAQQLMREEKRSARIGRMEDEEEERRLAEEERERERRRRVRERQRE</sequence>
<feature type="compositionally biased region" description="Low complexity" evidence="3">
    <location>
        <begin position="336"/>
        <end position="348"/>
    </location>
</feature>
<reference evidence="4" key="1">
    <citation type="submission" date="2022-07" db="EMBL/GenBank/DDBJ databases">
        <title>Phylogenomic reconstructions and comparative analyses of Kickxellomycotina fungi.</title>
        <authorList>
            <person name="Reynolds N.K."/>
            <person name="Stajich J.E."/>
            <person name="Barry K."/>
            <person name="Grigoriev I.V."/>
            <person name="Crous P."/>
            <person name="Smith M.E."/>
        </authorList>
    </citation>
    <scope>NUCLEOTIDE SEQUENCE</scope>
    <source>
        <strain evidence="4">NRRL 3115</strain>
    </source>
</reference>
<dbReference type="AlphaFoldDB" id="A0A9W8G1E5"/>
<dbReference type="GO" id="GO:0006360">
    <property type="term" value="P:transcription by RNA polymerase I"/>
    <property type="evidence" value="ECO:0007669"/>
    <property type="project" value="TreeGrafter"/>
</dbReference>
<evidence type="ECO:0000256" key="2">
    <source>
        <dbReference type="ARBA" id="ARBA00023054"/>
    </source>
</evidence>
<feature type="region of interest" description="Disordered" evidence="3">
    <location>
        <begin position="460"/>
        <end position="501"/>
    </location>
</feature>
<keyword evidence="2" id="KW-0175">Coiled coil</keyword>
<dbReference type="EMBL" id="JANBTW010000129">
    <property type="protein sequence ID" value="KAJ2670220.1"/>
    <property type="molecule type" value="Genomic_DNA"/>
</dbReference>
<comment type="similarity">
    <text evidence="1">Belongs to the SPT2 family.</text>
</comment>
<feature type="region of interest" description="Disordered" evidence="3">
    <location>
        <begin position="20"/>
        <end position="128"/>
    </location>
</feature>
<dbReference type="Pfam" id="PF08243">
    <property type="entry name" value="SPT2"/>
    <property type="match status" value="1"/>
</dbReference>
<feature type="compositionally biased region" description="Basic residues" evidence="3">
    <location>
        <begin position="390"/>
        <end position="399"/>
    </location>
</feature>
<dbReference type="SMART" id="SM00784">
    <property type="entry name" value="SPT2"/>
    <property type="match status" value="1"/>
</dbReference>
<feature type="region of interest" description="Disordered" evidence="3">
    <location>
        <begin position="162"/>
        <end position="407"/>
    </location>
</feature>
<organism evidence="4 5">
    <name type="scientific">Coemansia spiralis</name>
    <dbReference type="NCBI Taxonomy" id="417178"/>
    <lineage>
        <taxon>Eukaryota</taxon>
        <taxon>Fungi</taxon>
        <taxon>Fungi incertae sedis</taxon>
        <taxon>Zoopagomycota</taxon>
        <taxon>Kickxellomycotina</taxon>
        <taxon>Kickxellomycetes</taxon>
        <taxon>Kickxellales</taxon>
        <taxon>Kickxellaceae</taxon>
        <taxon>Coemansia</taxon>
    </lineage>
</organism>
<dbReference type="PANTHER" id="PTHR22691">
    <property type="entry name" value="YEAST SPT2-RELATED"/>
    <property type="match status" value="1"/>
</dbReference>
<feature type="compositionally biased region" description="Low complexity" evidence="3">
    <location>
        <begin position="300"/>
        <end position="312"/>
    </location>
</feature>
<feature type="compositionally biased region" description="Basic and acidic residues" evidence="3">
    <location>
        <begin position="461"/>
        <end position="489"/>
    </location>
</feature>
<feature type="compositionally biased region" description="Basic and acidic residues" evidence="3">
    <location>
        <begin position="322"/>
        <end position="335"/>
    </location>
</feature>
<dbReference type="PANTHER" id="PTHR22691:SF8">
    <property type="entry name" value="PROTEIN SPT2 HOMOLOG"/>
    <property type="match status" value="1"/>
</dbReference>
<dbReference type="InterPro" id="IPR013256">
    <property type="entry name" value="Chromatin_SPT2"/>
</dbReference>
<evidence type="ECO:0000313" key="4">
    <source>
        <dbReference type="EMBL" id="KAJ2670220.1"/>
    </source>
</evidence>
<dbReference type="Proteomes" id="UP001151518">
    <property type="component" value="Unassembled WGS sequence"/>
</dbReference>
<evidence type="ECO:0008006" key="6">
    <source>
        <dbReference type="Google" id="ProtNLM"/>
    </source>
</evidence>
<dbReference type="GO" id="GO:0042393">
    <property type="term" value="F:histone binding"/>
    <property type="evidence" value="ECO:0007669"/>
    <property type="project" value="TreeGrafter"/>
</dbReference>
<protein>
    <recommendedName>
        <fullName evidence="6">SPT2 chromatin protein</fullName>
    </recommendedName>
</protein>
<feature type="compositionally biased region" description="Low complexity" evidence="3">
    <location>
        <begin position="95"/>
        <end position="116"/>
    </location>
</feature>
<evidence type="ECO:0000256" key="3">
    <source>
        <dbReference type="SAM" id="MobiDB-lite"/>
    </source>
</evidence>
<feature type="compositionally biased region" description="Basic and acidic residues" evidence="3">
    <location>
        <begin position="38"/>
        <end position="91"/>
    </location>
</feature>
<feature type="compositionally biased region" description="Pro residues" evidence="3">
    <location>
        <begin position="376"/>
        <end position="388"/>
    </location>
</feature>
<dbReference type="GO" id="GO:0003677">
    <property type="term" value="F:DNA binding"/>
    <property type="evidence" value="ECO:0007669"/>
    <property type="project" value="TreeGrafter"/>
</dbReference>
<dbReference type="GO" id="GO:0006334">
    <property type="term" value="P:nucleosome assembly"/>
    <property type="evidence" value="ECO:0007669"/>
    <property type="project" value="TreeGrafter"/>
</dbReference>
<comment type="caution">
    <text evidence="4">The sequence shown here is derived from an EMBL/GenBank/DDBJ whole genome shotgun (WGS) entry which is preliminary data.</text>
</comment>
<accession>A0A9W8G1E5</accession>
<evidence type="ECO:0000313" key="5">
    <source>
        <dbReference type="Proteomes" id="UP001151518"/>
    </source>
</evidence>
<feature type="compositionally biased region" description="Basic residues" evidence="3">
    <location>
        <begin position="490"/>
        <end position="501"/>
    </location>
</feature>
<evidence type="ECO:0000256" key="1">
    <source>
        <dbReference type="ARBA" id="ARBA00006461"/>
    </source>
</evidence>
<dbReference type="OrthoDB" id="5588534at2759"/>
<dbReference type="GO" id="GO:0005730">
    <property type="term" value="C:nucleolus"/>
    <property type="evidence" value="ECO:0007669"/>
    <property type="project" value="TreeGrafter"/>
</dbReference>